<dbReference type="SUPFAM" id="SSF49899">
    <property type="entry name" value="Concanavalin A-like lectins/glucanases"/>
    <property type="match status" value="1"/>
</dbReference>
<evidence type="ECO:0000259" key="1">
    <source>
        <dbReference type="Pfam" id="PF00622"/>
    </source>
</evidence>
<reference evidence="2 3" key="1">
    <citation type="submission" date="2024-04" db="EMBL/GenBank/DDBJ databases">
        <title>Tritrichomonas musculus Genome.</title>
        <authorList>
            <person name="Alves-Ferreira E."/>
            <person name="Grigg M."/>
            <person name="Lorenzi H."/>
            <person name="Galac M."/>
        </authorList>
    </citation>
    <scope>NUCLEOTIDE SEQUENCE [LARGE SCALE GENOMIC DNA]</scope>
    <source>
        <strain evidence="2 3">EAF2021</strain>
    </source>
</reference>
<dbReference type="Pfam" id="PF00622">
    <property type="entry name" value="SPRY"/>
    <property type="match status" value="1"/>
</dbReference>
<dbReference type="Gene3D" id="2.60.120.920">
    <property type="match status" value="2"/>
</dbReference>
<dbReference type="EMBL" id="JAPFFF010000058">
    <property type="protein sequence ID" value="KAK8837627.1"/>
    <property type="molecule type" value="Genomic_DNA"/>
</dbReference>
<dbReference type="InterPro" id="IPR003877">
    <property type="entry name" value="SPRY_dom"/>
</dbReference>
<dbReference type="Proteomes" id="UP001470230">
    <property type="component" value="Unassembled WGS sequence"/>
</dbReference>
<name>A0ABR2GVL8_9EUKA</name>
<dbReference type="InterPro" id="IPR013320">
    <property type="entry name" value="ConA-like_dom_sf"/>
</dbReference>
<sequence>MFSPLLKGDIHIDQRGVAFCTGKCEIGTTDISNSVSLTTAFSFEFCSINLDKQPNISFGIKQSESIVLTLDYFAILRTIRSITVTPHIPSDGIGVSIHLLVSENEISLYVNGVLQTQKYTLDTSSFSFFLSFNSISAVILTPFSTVELSNTFFPELTSHLWTQLPYRVSLRGFNIKSTSDSSRNIFSEEELQYLPGLSKTRYFEVIYRSITASNDNSSSGIGLVEQPRASSDLPPGYGFHSIGFFIEDKSLYVNSSNEFTISGKDKIKSGSVIGIGIESSGGIFVTFNGKRANQSPISIPSFQKYFPVITTNGNCDEVIVNLGELPFSYREISPPFGWCLYKPPSPNLLFSKGPPNESHILHFFPFTCHTQRHADCFIGSFQLPDPGRFEVTILKMKGDDIVAIGFSDQNFNVGDMVGWSPKSIGVHSDDGNCFFEDVNNPTKVCDQRLVTEGKTIGISLSQKKITYTIDSSQYLVISNFSNSTYPTITVEGPIALMVNFGESPFAGEPHENCQDGVKLFNGRRVKMTNHNLKRYGLAVGDEVECRDLSFRGHFVGELNQRLYFNVNGIDGAVPLDTYDPVVVSKLIRVTRRKSDIPFLQPLLTFDSIVLNNVSYREKHKLFASPYGLAVLCGHCCSDFHLNENKSNLNSIITQNSMLIQSSHSNFTSIQNPFNNINHAEIHKQNSYFKSNQNPFNNMNSNDNQNSMAIQKSITNQNSSLNQDSTHCSTSNSTSISLQSSVVSCSPSNEIKLNFQPNLFLQTNSHVVLRPIFDFMNNSPCFTSSNGAINVLELNKIVPTFRTSGIKFLDVVADSEKNVLLMLGSQNNTDVGWNNVNFVPLKGKPKIVFRFYGFALKKIQNHSPVLVNVGNRKGGELFLPNYHGTNGSSFFQHSTTQKSFGSRGFSLLPPIVQQLICSLNDLYYTKLKGMKRSFEEKIDTSAFIYSIDTHIVNFYNNNSFSSTPNTNNEINVEKDSERKSDFKVNLITETDFKELK</sequence>
<accession>A0ABR2GVL8</accession>
<dbReference type="PANTHER" id="PTHR12864">
    <property type="entry name" value="RAN BINDING PROTEIN 9-RELATED"/>
    <property type="match status" value="1"/>
</dbReference>
<organism evidence="2 3">
    <name type="scientific">Tritrichomonas musculus</name>
    <dbReference type="NCBI Taxonomy" id="1915356"/>
    <lineage>
        <taxon>Eukaryota</taxon>
        <taxon>Metamonada</taxon>
        <taxon>Parabasalia</taxon>
        <taxon>Tritrichomonadida</taxon>
        <taxon>Tritrichomonadidae</taxon>
        <taxon>Tritrichomonas</taxon>
    </lineage>
</organism>
<feature type="domain" description="SPRY" evidence="1">
    <location>
        <begin position="389"/>
        <end position="502"/>
    </location>
</feature>
<evidence type="ECO:0000313" key="3">
    <source>
        <dbReference type="Proteomes" id="UP001470230"/>
    </source>
</evidence>
<keyword evidence="3" id="KW-1185">Reference proteome</keyword>
<dbReference type="InterPro" id="IPR043136">
    <property type="entry name" value="B30.2/SPRY_sf"/>
</dbReference>
<proteinExistence type="predicted"/>
<comment type="caution">
    <text evidence="2">The sequence shown here is derived from an EMBL/GenBank/DDBJ whole genome shotgun (WGS) entry which is preliminary data.</text>
</comment>
<dbReference type="InterPro" id="IPR050618">
    <property type="entry name" value="Ubq-SigPath_Reg"/>
</dbReference>
<evidence type="ECO:0000313" key="2">
    <source>
        <dbReference type="EMBL" id="KAK8837627.1"/>
    </source>
</evidence>
<protein>
    <recommendedName>
        <fullName evidence="1">SPRY domain-containing protein</fullName>
    </recommendedName>
</protein>
<gene>
    <name evidence="2" type="ORF">M9Y10_036159</name>
</gene>